<proteinExistence type="predicted"/>
<keyword evidence="3" id="KW-0808">Transferase</keyword>
<organism evidence="3 4">
    <name type="scientific">Steroidobacter flavus</name>
    <dbReference type="NCBI Taxonomy" id="1842136"/>
    <lineage>
        <taxon>Bacteria</taxon>
        <taxon>Pseudomonadati</taxon>
        <taxon>Pseudomonadota</taxon>
        <taxon>Gammaproteobacteria</taxon>
        <taxon>Steroidobacterales</taxon>
        <taxon>Steroidobacteraceae</taxon>
        <taxon>Steroidobacter</taxon>
    </lineage>
</organism>
<dbReference type="GO" id="GO:0032259">
    <property type="term" value="P:methylation"/>
    <property type="evidence" value="ECO:0007669"/>
    <property type="project" value="UniProtKB-KW"/>
</dbReference>
<comment type="caution">
    <text evidence="1">Lacks conserved residue(s) required for the propagation of feature annotation.</text>
</comment>
<dbReference type="EMBL" id="JBHSDU010000002">
    <property type="protein sequence ID" value="MFC4308362.1"/>
    <property type="molecule type" value="Genomic_DNA"/>
</dbReference>
<name>A0ABV8SLH2_9GAMM</name>
<comment type="caution">
    <text evidence="3">The sequence shown here is derived from an EMBL/GenBank/DDBJ whole genome shotgun (WGS) entry which is preliminary data.</text>
</comment>
<evidence type="ECO:0000259" key="2">
    <source>
        <dbReference type="PROSITE" id="PS51084"/>
    </source>
</evidence>
<dbReference type="Proteomes" id="UP001595904">
    <property type="component" value="Unassembled WGS sequence"/>
</dbReference>
<dbReference type="EC" id="2.1.1.-" evidence="3"/>
<dbReference type="SUPFAM" id="SSF54197">
    <property type="entry name" value="HIT-like"/>
    <property type="match status" value="1"/>
</dbReference>
<protein>
    <submittedName>
        <fullName evidence="3">HIT family protein</fullName>
        <ecNumber evidence="3">2.1.1.-</ecNumber>
    </submittedName>
</protein>
<evidence type="ECO:0000256" key="1">
    <source>
        <dbReference type="PROSITE-ProRule" id="PRU00464"/>
    </source>
</evidence>
<accession>A0ABV8SLH2</accession>
<dbReference type="PROSITE" id="PS51084">
    <property type="entry name" value="HIT_2"/>
    <property type="match status" value="1"/>
</dbReference>
<sequence length="149" mass="16603">MTTAIHRLVETCRAGNDPTVVARLRSGWAVMGQRQVLTGYCLLLPDPVVPHLHALERSQRDLFLSELGLLGDAVFAATGALRINYAIFGNVEPALHAHVHPRFVDEPEAMRSANPWGYDWQQAPAFDVRVHAPLRDLIRQHLERLGATV</sequence>
<feature type="domain" description="HIT" evidence="2">
    <location>
        <begin position="7"/>
        <end position="109"/>
    </location>
</feature>
<dbReference type="RefSeq" id="WP_380595457.1">
    <property type="nucleotide sequence ID" value="NZ_JBHSDU010000002.1"/>
</dbReference>
<dbReference type="InterPro" id="IPR036265">
    <property type="entry name" value="HIT-like_sf"/>
</dbReference>
<dbReference type="GO" id="GO:0008168">
    <property type="term" value="F:methyltransferase activity"/>
    <property type="evidence" value="ECO:0007669"/>
    <property type="project" value="UniProtKB-KW"/>
</dbReference>
<evidence type="ECO:0000313" key="3">
    <source>
        <dbReference type="EMBL" id="MFC4308362.1"/>
    </source>
</evidence>
<dbReference type="InterPro" id="IPR011146">
    <property type="entry name" value="HIT-like"/>
</dbReference>
<keyword evidence="4" id="KW-1185">Reference proteome</keyword>
<reference evidence="4" key="1">
    <citation type="journal article" date="2019" name="Int. J. Syst. Evol. Microbiol.">
        <title>The Global Catalogue of Microorganisms (GCM) 10K type strain sequencing project: providing services to taxonomists for standard genome sequencing and annotation.</title>
        <authorList>
            <consortium name="The Broad Institute Genomics Platform"/>
            <consortium name="The Broad Institute Genome Sequencing Center for Infectious Disease"/>
            <person name="Wu L."/>
            <person name="Ma J."/>
        </authorList>
    </citation>
    <scope>NUCLEOTIDE SEQUENCE [LARGE SCALE GENOMIC DNA]</scope>
    <source>
        <strain evidence="4">CGMCC 1.10759</strain>
    </source>
</reference>
<evidence type="ECO:0000313" key="4">
    <source>
        <dbReference type="Proteomes" id="UP001595904"/>
    </source>
</evidence>
<gene>
    <name evidence="3" type="ORF">ACFPN2_04650</name>
</gene>
<dbReference type="Gene3D" id="3.30.428.10">
    <property type="entry name" value="HIT-like"/>
    <property type="match status" value="1"/>
</dbReference>
<keyword evidence="3" id="KW-0489">Methyltransferase</keyword>